<feature type="transmembrane region" description="Helical" evidence="1">
    <location>
        <begin position="6"/>
        <end position="26"/>
    </location>
</feature>
<feature type="transmembrane region" description="Helical" evidence="1">
    <location>
        <begin position="76"/>
        <end position="96"/>
    </location>
</feature>
<keyword evidence="3" id="KW-1185">Reference proteome</keyword>
<dbReference type="EMBL" id="CP122566">
    <property type="protein sequence ID" value="WGH94186.1"/>
    <property type="molecule type" value="Genomic_DNA"/>
</dbReference>
<protein>
    <submittedName>
        <fullName evidence="2">GAP family protein</fullName>
    </submittedName>
</protein>
<keyword evidence="1" id="KW-0812">Transmembrane</keyword>
<accession>A0AAJ6DDG2</accession>
<dbReference type="RefSeq" id="WP_110098732.1">
    <property type="nucleotide sequence ID" value="NZ_CP122561.1"/>
</dbReference>
<evidence type="ECO:0000313" key="3">
    <source>
        <dbReference type="Proteomes" id="UP001224674"/>
    </source>
</evidence>
<keyword evidence="1" id="KW-0472">Membrane</keyword>
<evidence type="ECO:0000313" key="2">
    <source>
        <dbReference type="EMBL" id="WGH94186.1"/>
    </source>
</evidence>
<reference evidence="2 3" key="1">
    <citation type="submission" date="2023-03" db="EMBL/GenBank/DDBJ databases">
        <title>Complete genome sequences of several Auritidibacter ignavus strains isolated from ear infections.</title>
        <authorList>
            <person name="Baehr T."/>
            <person name="Baumhoegger A.M."/>
        </authorList>
    </citation>
    <scope>NUCLEOTIDE SEQUENCE [LARGE SCALE GENOMIC DNA]</scope>
    <source>
        <strain evidence="2 3">BABAE-6</strain>
    </source>
</reference>
<feature type="transmembrane region" description="Helical" evidence="1">
    <location>
        <begin position="38"/>
        <end position="64"/>
    </location>
</feature>
<dbReference type="AlphaFoldDB" id="A0AAJ6DDG2"/>
<dbReference type="InterPro" id="IPR021315">
    <property type="entry name" value="Gap/Sap"/>
</dbReference>
<evidence type="ECO:0000256" key="1">
    <source>
        <dbReference type="SAM" id="Phobius"/>
    </source>
</evidence>
<name>A0AAJ6DDG2_9MICC</name>
<feature type="transmembrane region" description="Helical" evidence="1">
    <location>
        <begin position="139"/>
        <end position="163"/>
    </location>
</feature>
<feature type="transmembrane region" description="Helical" evidence="1">
    <location>
        <begin position="217"/>
        <end position="236"/>
    </location>
</feature>
<organism evidence="2 3">
    <name type="scientific">Auritidibacter ignavus</name>
    <dbReference type="NCBI Taxonomy" id="678932"/>
    <lineage>
        <taxon>Bacteria</taxon>
        <taxon>Bacillati</taxon>
        <taxon>Actinomycetota</taxon>
        <taxon>Actinomycetes</taxon>
        <taxon>Micrococcales</taxon>
        <taxon>Micrococcaceae</taxon>
        <taxon>Auritidibacter</taxon>
    </lineage>
</organism>
<gene>
    <name evidence="2" type="ORF">QDX21_05180</name>
</gene>
<dbReference type="Proteomes" id="UP001224674">
    <property type="component" value="Chromosome"/>
</dbReference>
<proteinExistence type="predicted"/>
<sequence>MLLLVIGGLALLDSTAFGTLLIPVWLTMAPGQFRFGRIATYLAVVALSYYAIGLALLLGADALFARYRSVFESEGFSWILVFIGALAVMIGVFLMWRDRRRNRVRKAPKRGPGVLRRIRDHIMQSESSGLKSASLMTSLALTAVVLEVATMLPYLAAIGILVAQELSLWQSASLLALYCVVMIMPALLLALGRCFFPKTVSGPLTTLDELLSEQATSSSAGFTAIFGVVIAGIGIFELL</sequence>
<dbReference type="Pfam" id="PF11139">
    <property type="entry name" value="SfLAP"/>
    <property type="match status" value="1"/>
</dbReference>
<keyword evidence="1" id="KW-1133">Transmembrane helix</keyword>
<feature type="transmembrane region" description="Helical" evidence="1">
    <location>
        <begin position="175"/>
        <end position="196"/>
    </location>
</feature>